<evidence type="ECO:0000256" key="2">
    <source>
        <dbReference type="ARBA" id="ARBA00022679"/>
    </source>
</evidence>
<gene>
    <name evidence="5" type="ORF">ADK34_03205</name>
</gene>
<dbReference type="EMBL" id="LGUP01000014">
    <property type="protein sequence ID" value="KOG36202.1"/>
    <property type="molecule type" value="Genomic_DNA"/>
</dbReference>
<feature type="binding site" evidence="3">
    <location>
        <position position="176"/>
    </location>
    <ligand>
        <name>phosphoenolpyruvate</name>
        <dbReference type="ChEBI" id="CHEBI:58702"/>
    </ligand>
</feature>
<evidence type="ECO:0000256" key="3">
    <source>
        <dbReference type="PIRSR" id="PIRSR602480-1"/>
    </source>
</evidence>
<comment type="similarity">
    <text evidence="1 4">Belongs to the class-II DAHP synthase family.</text>
</comment>
<keyword evidence="4" id="KW-0057">Aromatic amino acid biosynthesis</keyword>
<comment type="cofactor">
    <cofactor evidence="3">
        <name>Mn(2+)</name>
        <dbReference type="ChEBI" id="CHEBI:29035"/>
    </cofactor>
    <cofactor evidence="3">
        <name>Co(2+)</name>
        <dbReference type="ChEBI" id="CHEBI:48828"/>
    </cofactor>
    <cofactor evidence="3">
        <name>Cd(2+)</name>
        <dbReference type="ChEBI" id="CHEBI:48775"/>
    </cofactor>
    <text evidence="3">Binds 1 divalent cation per subunit. The enzyme is active with manganese, cobalt or cadmium ions.</text>
</comment>
<comment type="caution">
    <text evidence="5">The sequence shown here is derived from an EMBL/GenBank/DDBJ whole genome shotgun (WGS) entry which is preliminary data.</text>
</comment>
<evidence type="ECO:0000313" key="5">
    <source>
        <dbReference type="EMBL" id="KOG36202.1"/>
    </source>
</evidence>
<evidence type="ECO:0000256" key="4">
    <source>
        <dbReference type="RuleBase" id="RU363071"/>
    </source>
</evidence>
<comment type="catalytic activity">
    <reaction evidence="4">
        <text>D-erythrose 4-phosphate + phosphoenolpyruvate + H2O = 7-phospho-2-dehydro-3-deoxy-D-arabino-heptonate + phosphate</text>
        <dbReference type="Rhea" id="RHEA:14717"/>
        <dbReference type="ChEBI" id="CHEBI:15377"/>
        <dbReference type="ChEBI" id="CHEBI:16897"/>
        <dbReference type="ChEBI" id="CHEBI:43474"/>
        <dbReference type="ChEBI" id="CHEBI:58394"/>
        <dbReference type="ChEBI" id="CHEBI:58702"/>
        <dbReference type="EC" id="2.5.1.54"/>
    </reaction>
</comment>
<dbReference type="SUPFAM" id="SSF51569">
    <property type="entry name" value="Aldolase"/>
    <property type="match status" value="1"/>
</dbReference>
<feature type="binding site" evidence="3">
    <location>
        <position position="278"/>
    </location>
    <ligand>
        <name>Mn(2+)</name>
        <dbReference type="ChEBI" id="CHEBI:29035"/>
    </ligand>
</feature>
<dbReference type="PANTHER" id="PTHR21337">
    <property type="entry name" value="PHOSPHO-2-DEHYDRO-3-DEOXYHEPTONATE ALDOLASE 1, 2"/>
    <property type="match status" value="1"/>
</dbReference>
<dbReference type="InterPro" id="IPR013785">
    <property type="entry name" value="Aldolase_TIM"/>
</dbReference>
<dbReference type="GO" id="GO:0009073">
    <property type="term" value="P:aromatic amino acid family biosynthetic process"/>
    <property type="evidence" value="ECO:0007669"/>
    <property type="project" value="UniProtKB-KW"/>
</dbReference>
<dbReference type="UniPathway" id="UPA00053">
    <property type="reaction ID" value="UER00084"/>
</dbReference>
<dbReference type="EC" id="2.5.1.54" evidence="4"/>
<keyword evidence="3" id="KW-0170">Cobalt</keyword>
<dbReference type="AlphaFoldDB" id="A0A0L8LDK1"/>
<protein>
    <recommendedName>
        <fullName evidence="4">Phospho-2-dehydro-3-deoxyheptonate aldolase</fullName>
        <ecNumber evidence="4">2.5.1.54</ecNumber>
    </recommendedName>
</protein>
<dbReference type="Pfam" id="PF01474">
    <property type="entry name" value="DAHP_synth_2"/>
    <property type="match status" value="1"/>
</dbReference>
<evidence type="ECO:0000313" key="6">
    <source>
        <dbReference type="Proteomes" id="UP000037023"/>
    </source>
</evidence>
<keyword evidence="3" id="KW-0104">Cadmium</keyword>
<feature type="binding site" evidence="3">
    <location>
        <begin position="122"/>
        <end position="123"/>
    </location>
    <ligand>
        <name>phosphoenolpyruvate</name>
        <dbReference type="ChEBI" id="CHEBI:58702"/>
    </ligand>
</feature>
<dbReference type="GO" id="GO:0003849">
    <property type="term" value="F:3-deoxy-7-phosphoheptulonate synthase activity"/>
    <property type="evidence" value="ECO:0007669"/>
    <property type="project" value="UniProtKB-EC"/>
</dbReference>
<dbReference type="PANTHER" id="PTHR21337:SF0">
    <property type="entry name" value="PHOSPHO-2-DEHYDRO-3-DEOXYHEPTONATE ALDOLASE"/>
    <property type="match status" value="1"/>
</dbReference>
<dbReference type="PATRIC" id="fig|1938.6.peg.702"/>
<name>A0A0L8LDK1_STRVR</name>
<sequence>MPGPVTREETEVLRLLLARAAAGEYQVLQAGDRVEEPRRAGDPAVARETGLLDALAGIMRVNSGRPVVRIGRERADDGPRPAGEPVWTSRHVLAPDDDLPFLRGTPTGRILLASTHLPWLGERALRPDGPHARMLARVANPLACEVGPDTAPDELVRLCRLLDPDRTPGRLTLVSRMGVSHVASELPRLVTAVRRAGHPSAWLCDPMGGNTFTARSGHRSSLVSMVIEEVVAFQRAVVEAGGVAAGLRLLTTPDSVTECAWGFADVDRVAGRSASPGDPRLNAQQAFTVVGAWGPPRLDVGV</sequence>
<dbReference type="GO" id="GO:0008652">
    <property type="term" value="P:amino acid biosynthetic process"/>
    <property type="evidence" value="ECO:0007669"/>
    <property type="project" value="UniProtKB-KW"/>
</dbReference>
<comment type="pathway">
    <text evidence="4">Metabolic intermediate biosynthesis; chorismate biosynthesis; chorismate from D-erythrose 4-phosphate and phosphoenolpyruvate: step 1/7.</text>
</comment>
<dbReference type="InterPro" id="IPR002480">
    <property type="entry name" value="DAHP_synth_2"/>
</dbReference>
<evidence type="ECO:0000256" key="1">
    <source>
        <dbReference type="ARBA" id="ARBA00008911"/>
    </source>
</evidence>
<reference evidence="5 6" key="1">
    <citation type="submission" date="2015-06" db="EMBL/GenBank/DDBJ databases">
        <authorList>
            <person name="Hoefler B.C."/>
            <person name="Straight P.D."/>
        </authorList>
    </citation>
    <scope>NUCLEOTIDE SEQUENCE [LARGE SCALE GENOMIC DNA]</scope>
    <source>
        <strain evidence="5 6">NRRL 3427</strain>
    </source>
</reference>
<dbReference type="Gene3D" id="3.20.20.70">
    <property type="entry name" value="Aldolase class I"/>
    <property type="match status" value="2"/>
</dbReference>
<dbReference type="Proteomes" id="UP000037023">
    <property type="component" value="Unassembled WGS sequence"/>
</dbReference>
<dbReference type="GO" id="GO:0009423">
    <property type="term" value="P:chorismate biosynthetic process"/>
    <property type="evidence" value="ECO:0007669"/>
    <property type="project" value="UniProtKB-UniPathway"/>
</dbReference>
<organism evidence="5 6">
    <name type="scientific">Streptomyces viridochromogenes</name>
    <dbReference type="NCBI Taxonomy" id="1938"/>
    <lineage>
        <taxon>Bacteria</taxon>
        <taxon>Bacillati</taxon>
        <taxon>Actinomycetota</taxon>
        <taxon>Actinomycetes</taxon>
        <taxon>Kitasatosporales</taxon>
        <taxon>Streptomycetaceae</taxon>
        <taxon>Streptomyces</taxon>
    </lineage>
</organism>
<proteinExistence type="inferred from homology"/>
<accession>A0A0L8LDK1</accession>
<keyword evidence="2 4" id="KW-0808">Transferase</keyword>
<keyword evidence="4" id="KW-0028">Amino-acid biosynthesis</keyword>
<keyword evidence="3" id="KW-0464">Manganese</keyword>